<dbReference type="KEGG" id="baqk:QN215_01700"/>
<organism evidence="5">
    <name type="scientific">Bifidobacterium aquikefiricola</name>
    <dbReference type="NCBI Taxonomy" id="3059038"/>
    <lineage>
        <taxon>Bacteria</taxon>
        <taxon>Bacillati</taxon>
        <taxon>Actinomycetota</taxon>
        <taxon>Actinomycetes</taxon>
        <taxon>Bifidobacteriales</taxon>
        <taxon>Bifidobacteriaceae</taxon>
        <taxon>Bifidobacterium</taxon>
    </lineage>
</organism>
<evidence type="ECO:0000256" key="2">
    <source>
        <dbReference type="ARBA" id="ARBA00023125"/>
    </source>
</evidence>
<dbReference type="PANTHER" id="PTHR44846:SF1">
    <property type="entry name" value="MANNOSYL-D-GLYCERATE TRANSPORT_METABOLISM SYSTEM REPRESSOR MNGR-RELATED"/>
    <property type="match status" value="1"/>
</dbReference>
<reference evidence="5" key="1">
    <citation type="submission" date="2023-07" db="EMBL/GenBank/DDBJ databases">
        <title>Bifidobacterium aquikefiriaerophilum sp. nov. and Bifidobacterium eccum sp. nov., isolated from water kefir.</title>
        <authorList>
            <person name="Breselge S."/>
            <person name="Bellassi P."/>
            <person name="Barcenilla C."/>
            <person name="Alvarez-Ordonez A."/>
            <person name="Morelli L."/>
            <person name="Cotter P.D."/>
        </authorList>
    </citation>
    <scope>NUCLEOTIDE SEQUENCE</scope>
    <source>
        <strain evidence="5">WK041_4_12</strain>
    </source>
</reference>
<dbReference type="PROSITE" id="PS50949">
    <property type="entry name" value="HTH_GNTR"/>
    <property type="match status" value="1"/>
</dbReference>
<accession>A0AB39U761</accession>
<evidence type="ECO:0000313" key="5">
    <source>
        <dbReference type="EMBL" id="XDS44875.1"/>
    </source>
</evidence>
<dbReference type="InterPro" id="IPR011663">
    <property type="entry name" value="UTRA"/>
</dbReference>
<keyword evidence="1" id="KW-0805">Transcription regulation</keyword>
<keyword evidence="3" id="KW-0804">Transcription</keyword>
<dbReference type="GO" id="GO:0003677">
    <property type="term" value="F:DNA binding"/>
    <property type="evidence" value="ECO:0007669"/>
    <property type="project" value="UniProtKB-KW"/>
</dbReference>
<dbReference type="EMBL" id="CP129674">
    <property type="protein sequence ID" value="XDS44875.1"/>
    <property type="molecule type" value="Genomic_DNA"/>
</dbReference>
<dbReference type="InterPro" id="IPR028978">
    <property type="entry name" value="Chorismate_lyase_/UTRA_dom_sf"/>
</dbReference>
<dbReference type="SUPFAM" id="SSF64288">
    <property type="entry name" value="Chorismate lyase-like"/>
    <property type="match status" value="1"/>
</dbReference>
<evidence type="ECO:0000256" key="3">
    <source>
        <dbReference type="ARBA" id="ARBA00023163"/>
    </source>
</evidence>
<keyword evidence="2" id="KW-0238">DNA-binding</keyword>
<sequence>MNEGGDNPMGSSAHMASNPQRRLTQLDNVRLLRNLIHEHELLPGERLGSEREISAQLGITRADLRIALASMEKTHEIVRRIGRGGGIVISDERLERNINTLESLPMIARRQGRILHSKVLSAVIEAASASDIRLLQLQRYVPASIHNIYHITRLRFIDGRPLSLETSRLPSDLFPGLLNKDLTTSFYQRFEEDYGVHPAEVDETLEIIQADATYAEHLQVAEGTALVRIRRIAKVATGRPCERAIDVYIASRMRFAMHHSGYVRLSATSSS</sequence>
<evidence type="ECO:0000259" key="4">
    <source>
        <dbReference type="PROSITE" id="PS50949"/>
    </source>
</evidence>
<dbReference type="Gene3D" id="1.10.10.10">
    <property type="entry name" value="Winged helix-like DNA-binding domain superfamily/Winged helix DNA-binding domain"/>
    <property type="match status" value="1"/>
</dbReference>
<name>A0AB39U761_9BIFI</name>
<proteinExistence type="predicted"/>
<evidence type="ECO:0000256" key="1">
    <source>
        <dbReference type="ARBA" id="ARBA00023015"/>
    </source>
</evidence>
<dbReference type="SMART" id="SM00866">
    <property type="entry name" value="UTRA"/>
    <property type="match status" value="1"/>
</dbReference>
<gene>
    <name evidence="5" type="ORF">QN215_01700</name>
</gene>
<feature type="domain" description="HTH gntR-type" evidence="4">
    <location>
        <begin position="22"/>
        <end position="92"/>
    </location>
</feature>
<dbReference type="Pfam" id="PF00392">
    <property type="entry name" value="GntR"/>
    <property type="match status" value="1"/>
</dbReference>
<dbReference type="RefSeq" id="WP_369344422.1">
    <property type="nucleotide sequence ID" value="NZ_CP129674.1"/>
</dbReference>
<dbReference type="GO" id="GO:0003700">
    <property type="term" value="F:DNA-binding transcription factor activity"/>
    <property type="evidence" value="ECO:0007669"/>
    <property type="project" value="InterPro"/>
</dbReference>
<dbReference type="Pfam" id="PF07702">
    <property type="entry name" value="UTRA"/>
    <property type="match status" value="1"/>
</dbReference>
<protein>
    <submittedName>
        <fullName evidence="5">GntR family transcriptional regulator</fullName>
    </submittedName>
</protein>
<dbReference type="InterPro" id="IPR036390">
    <property type="entry name" value="WH_DNA-bd_sf"/>
</dbReference>
<dbReference type="Gene3D" id="3.40.1410.10">
    <property type="entry name" value="Chorismate lyase-like"/>
    <property type="match status" value="1"/>
</dbReference>
<dbReference type="SUPFAM" id="SSF46785">
    <property type="entry name" value="Winged helix' DNA-binding domain"/>
    <property type="match status" value="1"/>
</dbReference>
<dbReference type="PANTHER" id="PTHR44846">
    <property type="entry name" value="MANNOSYL-D-GLYCERATE TRANSPORT/METABOLISM SYSTEM REPRESSOR MNGR-RELATED"/>
    <property type="match status" value="1"/>
</dbReference>
<dbReference type="InterPro" id="IPR050679">
    <property type="entry name" value="Bact_HTH_transcr_reg"/>
</dbReference>
<dbReference type="GO" id="GO:0045892">
    <property type="term" value="P:negative regulation of DNA-templated transcription"/>
    <property type="evidence" value="ECO:0007669"/>
    <property type="project" value="TreeGrafter"/>
</dbReference>
<dbReference type="AlphaFoldDB" id="A0AB39U761"/>
<dbReference type="InterPro" id="IPR000524">
    <property type="entry name" value="Tscrpt_reg_HTH_GntR"/>
</dbReference>
<dbReference type="SMART" id="SM00345">
    <property type="entry name" value="HTH_GNTR"/>
    <property type="match status" value="1"/>
</dbReference>
<dbReference type="InterPro" id="IPR036388">
    <property type="entry name" value="WH-like_DNA-bd_sf"/>
</dbReference>